<comment type="subcellular location">
    <subcellularLocation>
        <location evidence="1">Membrane</location>
        <topology evidence="1">Multi-pass membrane protein</topology>
    </subcellularLocation>
</comment>
<accession>A0A644YU65</accession>
<evidence type="ECO:0000259" key="6">
    <source>
        <dbReference type="Pfam" id="PF04893"/>
    </source>
</evidence>
<keyword evidence="3 5" id="KW-1133">Transmembrane helix</keyword>
<gene>
    <name evidence="7" type="ORF">SDC9_78689</name>
</gene>
<keyword evidence="4 5" id="KW-0472">Membrane</keyword>
<evidence type="ECO:0000256" key="5">
    <source>
        <dbReference type="SAM" id="Phobius"/>
    </source>
</evidence>
<feature type="domain" description="Yip1" evidence="6">
    <location>
        <begin position="16"/>
        <end position="216"/>
    </location>
</feature>
<proteinExistence type="predicted"/>
<protein>
    <recommendedName>
        <fullName evidence="6">Yip1 domain-containing protein</fullName>
    </recommendedName>
</protein>
<reference evidence="7" key="1">
    <citation type="submission" date="2019-08" db="EMBL/GenBank/DDBJ databases">
        <authorList>
            <person name="Kucharzyk K."/>
            <person name="Murdoch R.W."/>
            <person name="Higgins S."/>
            <person name="Loffler F."/>
        </authorList>
    </citation>
    <scope>NUCLEOTIDE SEQUENCE</scope>
</reference>
<dbReference type="Pfam" id="PF04893">
    <property type="entry name" value="Yip1"/>
    <property type="match status" value="1"/>
</dbReference>
<feature type="transmembrane region" description="Helical" evidence="5">
    <location>
        <begin position="200"/>
        <end position="220"/>
    </location>
</feature>
<feature type="transmembrane region" description="Helical" evidence="5">
    <location>
        <begin position="76"/>
        <end position="105"/>
    </location>
</feature>
<sequence>MYYGVKNMDNLNLNSLLFDPNSFFREKARNNVDFKYPISIMLVIAVISMASTFLVMNQFSGLLSSGSGSYFPTMPIIFSVVGGLFGTFFYWLILTLIFYSISYVFESRGYFKRTLEFVGYGFVPQILSSLIGVFVTYKLMASVDFSQQNPQLISESMTQMLSNNPLYYASQTIGILCLLLSAYIWVFALLHARNLSMKNAAITVGVPVGLYVVYMMYVFLFTAGSI</sequence>
<dbReference type="AlphaFoldDB" id="A0A644YU65"/>
<feature type="transmembrane region" description="Helical" evidence="5">
    <location>
        <begin position="117"/>
        <end position="137"/>
    </location>
</feature>
<dbReference type="GO" id="GO:0016020">
    <property type="term" value="C:membrane"/>
    <property type="evidence" value="ECO:0007669"/>
    <property type="project" value="UniProtKB-SubCell"/>
</dbReference>
<dbReference type="EMBL" id="VSSQ01006277">
    <property type="protein sequence ID" value="MPM32130.1"/>
    <property type="molecule type" value="Genomic_DNA"/>
</dbReference>
<name>A0A644YU65_9ZZZZ</name>
<evidence type="ECO:0000256" key="2">
    <source>
        <dbReference type="ARBA" id="ARBA00022692"/>
    </source>
</evidence>
<evidence type="ECO:0000256" key="3">
    <source>
        <dbReference type="ARBA" id="ARBA00022989"/>
    </source>
</evidence>
<evidence type="ECO:0000313" key="7">
    <source>
        <dbReference type="EMBL" id="MPM32130.1"/>
    </source>
</evidence>
<comment type="caution">
    <text evidence="7">The sequence shown here is derived from an EMBL/GenBank/DDBJ whole genome shotgun (WGS) entry which is preliminary data.</text>
</comment>
<evidence type="ECO:0000256" key="1">
    <source>
        <dbReference type="ARBA" id="ARBA00004141"/>
    </source>
</evidence>
<organism evidence="7">
    <name type="scientific">bioreactor metagenome</name>
    <dbReference type="NCBI Taxonomy" id="1076179"/>
    <lineage>
        <taxon>unclassified sequences</taxon>
        <taxon>metagenomes</taxon>
        <taxon>ecological metagenomes</taxon>
    </lineage>
</organism>
<feature type="transmembrane region" description="Helical" evidence="5">
    <location>
        <begin position="34"/>
        <end position="56"/>
    </location>
</feature>
<evidence type="ECO:0000256" key="4">
    <source>
        <dbReference type="ARBA" id="ARBA00023136"/>
    </source>
</evidence>
<keyword evidence="2 5" id="KW-0812">Transmembrane</keyword>
<dbReference type="InterPro" id="IPR006977">
    <property type="entry name" value="Yip1_dom"/>
</dbReference>
<feature type="transmembrane region" description="Helical" evidence="5">
    <location>
        <begin position="166"/>
        <end position="188"/>
    </location>
</feature>